<feature type="transmembrane region" description="Helical" evidence="2">
    <location>
        <begin position="215"/>
        <end position="236"/>
    </location>
</feature>
<keyword evidence="5" id="KW-1185">Reference proteome</keyword>
<evidence type="ECO:0000256" key="2">
    <source>
        <dbReference type="SAM" id="Phobius"/>
    </source>
</evidence>
<proteinExistence type="predicted"/>
<accession>A0A5C6C1E6</accession>
<feature type="region of interest" description="Disordered" evidence="1">
    <location>
        <begin position="330"/>
        <end position="350"/>
    </location>
</feature>
<sequence length="639" mass="70981">MQLDRTHVAIRVRTLSEIGDLSLVMIRRYPKAVFQAFFLGAAFWIVADLLLLGWLPLQSPREDVFGDDSSGDQFRYLFWMATLVFLQAPIAGALTTYTLGQSIFEQQISLRKAIREVRPVLWQLIRVLGIRRLAIPAMIVVGLRWGAATDVFVDFFVPVFLLVVVALIRSSRPFVAEMILLERCPLRSKQPEVITLGRRSKALHSPMASELGGRFLTVSMTLTMLLGCVFFALLWMRGMALGNWTADSFALLVFYPLALWLVASLSVVMKLLGYLDARIRLEGWEVELAIRAEAIRQFGEDSMSVVLQPRTTGASHAALTLPDATVITSETQPNEGANDDLSQDAPSQVGTTQAAASVPSVKTLAFWGACVLANLASSPPLNAAPRHAERVAADVFSVASVSERPVVADSPWFDSERGELRSIELRDNRVDSKNRNSRWLPEPTQRPTKPSNSQSSSASTSPASSTGVSYFIGWTLLIAIVCGLVALLLYVFANSSFDFRNEMPIQTMASGGVLDEQTKQRIAELPAELRGTSVSPRAELERLRQTGDFDRAIIFLFGHQLLMLDRVGQIRLSRWKTNNQYVRETMQSSPPMGEQLRDTVAAFERSYFGKHPLTGEQFERLWQANLEMEATIAMYGVTA</sequence>
<feature type="transmembrane region" description="Helical" evidence="2">
    <location>
        <begin position="151"/>
        <end position="168"/>
    </location>
</feature>
<comment type="caution">
    <text evidence="4">The sequence shown here is derived from an EMBL/GenBank/DDBJ whole genome shotgun (WGS) entry which is preliminary data.</text>
</comment>
<name>A0A5C6C1E6_9BACT</name>
<feature type="transmembrane region" description="Helical" evidence="2">
    <location>
        <begin position="248"/>
        <end position="272"/>
    </location>
</feature>
<feature type="domain" description="Protein-glutamine gamma-glutamyltransferase-like C-terminal" evidence="3">
    <location>
        <begin position="563"/>
        <end position="624"/>
    </location>
</feature>
<dbReference type="AlphaFoldDB" id="A0A5C6C1E6"/>
<evidence type="ECO:0000313" key="5">
    <source>
        <dbReference type="Proteomes" id="UP000319908"/>
    </source>
</evidence>
<keyword evidence="2" id="KW-1133">Transmembrane helix</keyword>
<feature type="transmembrane region" description="Helical" evidence="2">
    <location>
        <begin position="32"/>
        <end position="56"/>
    </location>
</feature>
<feature type="transmembrane region" description="Helical" evidence="2">
    <location>
        <begin position="471"/>
        <end position="493"/>
    </location>
</feature>
<dbReference type="Pfam" id="PF13559">
    <property type="entry name" value="DUF4129"/>
    <property type="match status" value="1"/>
</dbReference>
<feature type="transmembrane region" description="Helical" evidence="2">
    <location>
        <begin position="76"/>
        <end position="99"/>
    </location>
</feature>
<reference evidence="4 5" key="1">
    <citation type="journal article" date="2020" name="Antonie Van Leeuwenhoek">
        <title>Rhodopirellula heiligendammensis sp. nov., Rhodopirellula pilleata sp. nov., and Rhodopirellula solitaria sp. nov. isolated from natural or artificial marine surfaces in Northern Germany and California, USA, and emended description of the genus Rhodopirellula.</title>
        <authorList>
            <person name="Kallscheuer N."/>
            <person name="Wiegand S."/>
            <person name="Jogler M."/>
            <person name="Boedeker C."/>
            <person name="Peeters S.H."/>
            <person name="Rast P."/>
            <person name="Heuer A."/>
            <person name="Jetten M.S.M."/>
            <person name="Rohde M."/>
            <person name="Jogler C."/>
        </authorList>
    </citation>
    <scope>NUCLEOTIDE SEQUENCE [LARGE SCALE GENOMIC DNA]</scope>
    <source>
        <strain evidence="4 5">Poly21</strain>
    </source>
</reference>
<organism evidence="4 5">
    <name type="scientific">Allorhodopirellula heiligendammensis</name>
    <dbReference type="NCBI Taxonomy" id="2714739"/>
    <lineage>
        <taxon>Bacteria</taxon>
        <taxon>Pseudomonadati</taxon>
        <taxon>Planctomycetota</taxon>
        <taxon>Planctomycetia</taxon>
        <taxon>Pirellulales</taxon>
        <taxon>Pirellulaceae</taxon>
        <taxon>Allorhodopirellula</taxon>
    </lineage>
</organism>
<evidence type="ECO:0000313" key="4">
    <source>
        <dbReference type="EMBL" id="TWU18360.1"/>
    </source>
</evidence>
<dbReference type="Proteomes" id="UP000319908">
    <property type="component" value="Unassembled WGS sequence"/>
</dbReference>
<evidence type="ECO:0000259" key="3">
    <source>
        <dbReference type="Pfam" id="PF13559"/>
    </source>
</evidence>
<dbReference type="RefSeq" id="WP_146405433.1">
    <property type="nucleotide sequence ID" value="NZ_SJPU01000001.1"/>
</dbReference>
<keyword evidence="2" id="KW-0472">Membrane</keyword>
<feature type="compositionally biased region" description="Low complexity" evidence="1">
    <location>
        <begin position="450"/>
        <end position="463"/>
    </location>
</feature>
<dbReference type="OrthoDB" id="266384at2"/>
<dbReference type="EMBL" id="SJPU01000001">
    <property type="protein sequence ID" value="TWU18360.1"/>
    <property type="molecule type" value="Genomic_DNA"/>
</dbReference>
<gene>
    <name evidence="4" type="ORF">Poly21_05220</name>
</gene>
<feature type="transmembrane region" description="Helical" evidence="2">
    <location>
        <begin position="120"/>
        <end position="145"/>
    </location>
</feature>
<evidence type="ECO:0000256" key="1">
    <source>
        <dbReference type="SAM" id="MobiDB-lite"/>
    </source>
</evidence>
<protein>
    <recommendedName>
        <fullName evidence="3">Protein-glutamine gamma-glutamyltransferase-like C-terminal domain-containing protein</fullName>
    </recommendedName>
</protein>
<keyword evidence="2" id="KW-0812">Transmembrane</keyword>
<dbReference type="InterPro" id="IPR025403">
    <property type="entry name" value="TgpA-like_C"/>
</dbReference>
<feature type="region of interest" description="Disordered" evidence="1">
    <location>
        <begin position="431"/>
        <end position="463"/>
    </location>
</feature>